<name>A0A9N7TTF8_PLEPL</name>
<sequence length="103" mass="11364">MPWLVTAIQSHWLVMTLTKPFSAASAPVAPTARAAKETRVSSQMPVFHAFDTQSLTVDLPGSAESGEEKLRRLLDNLLIAIQKARLPSTMRWMHLVPEGGECH</sequence>
<keyword evidence="3" id="KW-1185">Reference proteome</keyword>
<accession>A0A9N7TTF8</accession>
<protein>
    <submittedName>
        <fullName evidence="2">Uncharacterized protein</fullName>
    </submittedName>
</protein>
<dbReference type="AlphaFoldDB" id="A0A9N7TTF8"/>
<dbReference type="Proteomes" id="UP001153269">
    <property type="component" value="Unassembled WGS sequence"/>
</dbReference>
<evidence type="ECO:0000313" key="2">
    <source>
        <dbReference type="EMBL" id="CAB1418627.1"/>
    </source>
</evidence>
<feature type="signal peptide" evidence="1">
    <location>
        <begin position="1"/>
        <end position="18"/>
    </location>
</feature>
<organism evidence="2 3">
    <name type="scientific">Pleuronectes platessa</name>
    <name type="common">European plaice</name>
    <dbReference type="NCBI Taxonomy" id="8262"/>
    <lineage>
        <taxon>Eukaryota</taxon>
        <taxon>Metazoa</taxon>
        <taxon>Chordata</taxon>
        <taxon>Craniata</taxon>
        <taxon>Vertebrata</taxon>
        <taxon>Euteleostomi</taxon>
        <taxon>Actinopterygii</taxon>
        <taxon>Neopterygii</taxon>
        <taxon>Teleostei</taxon>
        <taxon>Neoteleostei</taxon>
        <taxon>Acanthomorphata</taxon>
        <taxon>Carangaria</taxon>
        <taxon>Pleuronectiformes</taxon>
        <taxon>Pleuronectoidei</taxon>
        <taxon>Pleuronectidae</taxon>
        <taxon>Pleuronectes</taxon>
    </lineage>
</organism>
<keyword evidence="1" id="KW-0732">Signal</keyword>
<reference evidence="2" key="1">
    <citation type="submission" date="2020-03" db="EMBL/GenBank/DDBJ databases">
        <authorList>
            <person name="Weist P."/>
        </authorList>
    </citation>
    <scope>NUCLEOTIDE SEQUENCE</scope>
</reference>
<dbReference type="EMBL" id="CADEAL010000335">
    <property type="protein sequence ID" value="CAB1418627.1"/>
    <property type="molecule type" value="Genomic_DNA"/>
</dbReference>
<comment type="caution">
    <text evidence="2">The sequence shown here is derived from an EMBL/GenBank/DDBJ whole genome shotgun (WGS) entry which is preliminary data.</text>
</comment>
<evidence type="ECO:0000256" key="1">
    <source>
        <dbReference type="SAM" id="SignalP"/>
    </source>
</evidence>
<proteinExistence type="predicted"/>
<gene>
    <name evidence="2" type="ORF">PLEPLA_LOCUS6453</name>
</gene>
<feature type="chain" id="PRO_5040337452" evidence="1">
    <location>
        <begin position="19"/>
        <end position="103"/>
    </location>
</feature>
<evidence type="ECO:0000313" key="3">
    <source>
        <dbReference type="Proteomes" id="UP001153269"/>
    </source>
</evidence>